<reference evidence="1" key="1">
    <citation type="journal article" date="2014" name="Gene">
        <title>Genome-guided analysis of transformation efficiency and carbon dioxide assimilation by Moorella thermoacetica Y72.</title>
        <authorList>
            <person name="Tsukahara K."/>
            <person name="Kita A."/>
            <person name="Nakashimada Y."/>
            <person name="Hoshino T."/>
            <person name="Murakami K."/>
        </authorList>
    </citation>
    <scope>NUCLEOTIDE SEQUENCE [LARGE SCALE GENOMIC DNA]</scope>
    <source>
        <strain evidence="1">Y72</strain>
    </source>
</reference>
<organism evidence="1">
    <name type="scientific">Moorella thermoacetica Y72</name>
    <dbReference type="NCBI Taxonomy" id="1325331"/>
    <lineage>
        <taxon>Bacteria</taxon>
        <taxon>Bacillati</taxon>
        <taxon>Bacillota</taxon>
        <taxon>Clostridia</taxon>
        <taxon>Neomoorellales</taxon>
        <taxon>Neomoorellaceae</taxon>
        <taxon>Neomoorella</taxon>
    </lineage>
</organism>
<dbReference type="GeneID" id="45618255"/>
<sequence length="139" mass="14691">MSEEGKLSIGLISCSGEACPGGTISRLATQKVLRSIRPGYNFVTICLPLFMAGGEEERNFARDYPTITIDGCEKCCALKATEALSGPVSGKVVVTDFSAGEKLGEGTLSTGELTAEQKAMVDQVAAAILEQVDKINREE</sequence>
<proteinExistence type="predicted"/>
<dbReference type="Proteomes" id="UP000063718">
    <property type="component" value="Unassembled WGS sequence"/>
</dbReference>
<name>A0A0S6UCB4_NEOTH</name>
<dbReference type="AlphaFoldDB" id="A0A0S6UCB4"/>
<dbReference type="RefSeq" id="WP_011393703.1">
    <property type="nucleotide sequence ID" value="NZ_DF238840.1"/>
</dbReference>
<accession>A0A0S6UCB4</accession>
<dbReference type="Pfam" id="PF08859">
    <property type="entry name" value="DGC"/>
    <property type="match status" value="1"/>
</dbReference>
<dbReference type="InterPro" id="IPR014958">
    <property type="entry name" value="DGC"/>
</dbReference>
<dbReference type="EMBL" id="DF238840">
    <property type="protein sequence ID" value="GAF25443.1"/>
    <property type="molecule type" value="Genomic_DNA"/>
</dbReference>
<evidence type="ECO:0000313" key="1">
    <source>
        <dbReference type="EMBL" id="GAF25443.1"/>
    </source>
</evidence>
<gene>
    <name evidence="1" type="ORF">MTY_0776</name>
</gene>
<protein>
    <submittedName>
        <fullName evidence="1">Response regulator</fullName>
    </submittedName>
</protein>